<dbReference type="CDD" id="cd00303">
    <property type="entry name" value="retropepsin_like"/>
    <property type="match status" value="1"/>
</dbReference>
<dbReference type="InterPro" id="IPR021109">
    <property type="entry name" value="Peptidase_aspartic_dom_sf"/>
</dbReference>
<dbReference type="EMBL" id="LT934119">
    <property type="protein sequence ID" value="VAI24746.1"/>
    <property type="molecule type" value="Genomic_DNA"/>
</dbReference>
<evidence type="ECO:0000256" key="1">
    <source>
        <dbReference type="SAM" id="Coils"/>
    </source>
</evidence>
<dbReference type="InterPro" id="IPR032567">
    <property type="entry name" value="RTL1-rel"/>
</dbReference>
<protein>
    <recommendedName>
        <fullName evidence="3">Retrotransposon gag domain-containing protein</fullName>
    </recommendedName>
</protein>
<dbReference type="Gramene" id="TRITD5Av1G240200.1">
    <property type="protein sequence ID" value="TRITD5Av1G240200.1"/>
    <property type="gene ID" value="TRITD5Av1G240200"/>
</dbReference>
<feature type="compositionally biased region" description="Polar residues" evidence="2">
    <location>
        <begin position="125"/>
        <end position="143"/>
    </location>
</feature>
<evidence type="ECO:0000313" key="5">
    <source>
        <dbReference type="Proteomes" id="UP000324705"/>
    </source>
</evidence>
<accession>A0A9R0WVJ3</accession>
<feature type="compositionally biased region" description="Low complexity" evidence="2">
    <location>
        <begin position="322"/>
        <end position="337"/>
    </location>
</feature>
<dbReference type="AlphaFoldDB" id="A0A9R0WVJ3"/>
<dbReference type="Proteomes" id="UP000324705">
    <property type="component" value="Chromosome 5A"/>
</dbReference>
<dbReference type="SUPFAM" id="SSF50630">
    <property type="entry name" value="Acid proteases"/>
    <property type="match status" value="1"/>
</dbReference>
<gene>
    <name evidence="4" type="ORF">TRITD_5Av1G240200</name>
</gene>
<keyword evidence="1" id="KW-0175">Coiled coil</keyword>
<dbReference type="Gene3D" id="2.40.70.10">
    <property type="entry name" value="Acid Proteases"/>
    <property type="match status" value="1"/>
</dbReference>
<name>A0A9R0WVJ3_TRITD</name>
<feature type="domain" description="Retrotransposon gag" evidence="3">
    <location>
        <begin position="182"/>
        <end position="275"/>
    </location>
</feature>
<feature type="coiled-coil region" evidence="1">
    <location>
        <begin position="14"/>
        <end position="68"/>
    </location>
</feature>
<dbReference type="OMA" id="ETIDEMH"/>
<evidence type="ECO:0000256" key="2">
    <source>
        <dbReference type="SAM" id="MobiDB-lite"/>
    </source>
</evidence>
<dbReference type="Pfam" id="PF08284">
    <property type="entry name" value="RVP_2"/>
    <property type="match status" value="1"/>
</dbReference>
<dbReference type="Pfam" id="PF03732">
    <property type="entry name" value="Retrotrans_gag"/>
    <property type="match status" value="1"/>
</dbReference>
<dbReference type="PANTHER" id="PTHR15503:SF22">
    <property type="entry name" value="TRANSPOSON TY3-I GAG POLYPROTEIN"/>
    <property type="match status" value="1"/>
</dbReference>
<proteinExistence type="predicted"/>
<feature type="region of interest" description="Disordered" evidence="2">
    <location>
        <begin position="88"/>
        <end position="143"/>
    </location>
</feature>
<sequence length="567" mass="62240">MDPALKSYLDKMSEEAATRARKQAEDNNAILQALATQTARIDSLVNWKPELEARFAQLEQSVAALQAASPPPSSSTGSTLLATPSPVTREIHGQPCHGAPLHPGGSPTVTPESPAASPVTGTALIPSQTSSPLSSQVPASMGQSPPPMAFPVFAGENPQLWKTLAEQYFQMFSVRDSYWVPMASLNFSGPAAIWLQSMQRKIAGLNWESFTALLCTRFGRDKHQLLIRQFYAIRQTNSVADFIEKFETLMNHMISYSELTHPYFFLTRFIEGLRPDIRAVVLIQRPPDLDTACSLALLQEEVADGEALLYQHKGKSTPSVLRASTSSAPSTPSFFSRPPTPTPMAEDRRDTDAARASADASKISALRAFRRARGLCYKCGERWGKDHTCPPTVQMHVVEELLALFTVEEELGDHQQNPTEYEEDNLCTISKQAVDGSPGPGVLQLHAWIQGREVSLLVDSGSSASFVDHHIAAKLLGVCKMAKTCRVKVADGALLHCDSFIPHCSWTSQGHQFVTDFKLISLGVYDAILGMDWLRKHSPMHIDWEAQHMTVTTPRGSVDLQAVSNNH</sequence>
<reference evidence="4 5" key="1">
    <citation type="submission" date="2017-09" db="EMBL/GenBank/DDBJ databases">
        <authorList>
            <consortium name="International Durum Wheat Genome Sequencing Consortium (IDWGSC)"/>
            <person name="Milanesi L."/>
        </authorList>
    </citation>
    <scope>NUCLEOTIDE SEQUENCE [LARGE SCALE GENOMIC DNA]</scope>
    <source>
        <strain evidence="5">cv. Svevo</strain>
    </source>
</reference>
<evidence type="ECO:0000313" key="4">
    <source>
        <dbReference type="EMBL" id="VAI24746.1"/>
    </source>
</evidence>
<organism evidence="4 5">
    <name type="scientific">Triticum turgidum subsp. durum</name>
    <name type="common">Durum wheat</name>
    <name type="synonym">Triticum durum</name>
    <dbReference type="NCBI Taxonomy" id="4567"/>
    <lineage>
        <taxon>Eukaryota</taxon>
        <taxon>Viridiplantae</taxon>
        <taxon>Streptophyta</taxon>
        <taxon>Embryophyta</taxon>
        <taxon>Tracheophyta</taxon>
        <taxon>Spermatophyta</taxon>
        <taxon>Magnoliopsida</taxon>
        <taxon>Liliopsida</taxon>
        <taxon>Poales</taxon>
        <taxon>Poaceae</taxon>
        <taxon>BOP clade</taxon>
        <taxon>Pooideae</taxon>
        <taxon>Triticodae</taxon>
        <taxon>Triticeae</taxon>
        <taxon>Triticinae</taxon>
        <taxon>Triticum</taxon>
    </lineage>
</organism>
<dbReference type="PANTHER" id="PTHR15503">
    <property type="entry name" value="LDOC1 RELATED"/>
    <property type="match status" value="1"/>
</dbReference>
<dbReference type="InterPro" id="IPR005162">
    <property type="entry name" value="Retrotrans_gag_dom"/>
</dbReference>
<evidence type="ECO:0000259" key="3">
    <source>
        <dbReference type="Pfam" id="PF03732"/>
    </source>
</evidence>
<keyword evidence="5" id="KW-1185">Reference proteome</keyword>
<feature type="region of interest" description="Disordered" evidence="2">
    <location>
        <begin position="319"/>
        <end position="357"/>
    </location>
</feature>